<gene>
    <name evidence="3" type="ORF">GCM10007879_03260</name>
</gene>
<evidence type="ECO:0000313" key="4">
    <source>
        <dbReference type="Proteomes" id="UP001161405"/>
    </source>
</evidence>
<feature type="signal peptide" evidence="2">
    <location>
        <begin position="1"/>
        <end position="33"/>
    </location>
</feature>
<evidence type="ECO:0000256" key="1">
    <source>
        <dbReference type="SAM" id="Phobius"/>
    </source>
</evidence>
<reference evidence="3" key="1">
    <citation type="journal article" date="2014" name="Int. J. Syst. Evol. Microbiol.">
        <title>Complete genome of a new Firmicutes species belonging to the dominant human colonic microbiota ('Ruminococcus bicirculans') reveals two chromosomes and a selective capacity to utilize plant glucans.</title>
        <authorList>
            <consortium name="NISC Comparative Sequencing Program"/>
            <person name="Wegmann U."/>
            <person name="Louis P."/>
            <person name="Goesmann A."/>
            <person name="Henrissat B."/>
            <person name="Duncan S.H."/>
            <person name="Flint H.J."/>
        </authorList>
    </citation>
    <scope>NUCLEOTIDE SEQUENCE</scope>
    <source>
        <strain evidence="3">NBRC 107169</strain>
    </source>
</reference>
<sequence>MNRFKKQNARLAKITGALAALFALLLVVSPAFAANAHQSNTLAFGVILPALGLCSAIIFGVWRQMAQTKRQAVPVRNSKRSR</sequence>
<organism evidence="3 4">
    <name type="scientific">Maritalea porphyrae</name>
    <dbReference type="NCBI Taxonomy" id="880732"/>
    <lineage>
        <taxon>Bacteria</taxon>
        <taxon>Pseudomonadati</taxon>
        <taxon>Pseudomonadota</taxon>
        <taxon>Alphaproteobacteria</taxon>
        <taxon>Hyphomicrobiales</taxon>
        <taxon>Devosiaceae</taxon>
        <taxon>Maritalea</taxon>
    </lineage>
</organism>
<keyword evidence="1" id="KW-1133">Transmembrane helix</keyword>
<accession>A0ABQ5ULS9</accession>
<evidence type="ECO:0000256" key="2">
    <source>
        <dbReference type="SAM" id="SignalP"/>
    </source>
</evidence>
<comment type="caution">
    <text evidence="3">The sequence shown here is derived from an EMBL/GenBank/DDBJ whole genome shotgun (WGS) entry which is preliminary data.</text>
</comment>
<evidence type="ECO:0000313" key="3">
    <source>
        <dbReference type="EMBL" id="GLQ16077.1"/>
    </source>
</evidence>
<protein>
    <submittedName>
        <fullName evidence="3">Uncharacterized protein</fullName>
    </submittedName>
</protein>
<proteinExistence type="predicted"/>
<keyword evidence="4" id="KW-1185">Reference proteome</keyword>
<name>A0ABQ5ULS9_9HYPH</name>
<dbReference type="EMBL" id="BSNI01000001">
    <property type="protein sequence ID" value="GLQ16077.1"/>
    <property type="molecule type" value="Genomic_DNA"/>
</dbReference>
<feature type="transmembrane region" description="Helical" evidence="1">
    <location>
        <begin position="43"/>
        <end position="62"/>
    </location>
</feature>
<keyword evidence="2" id="KW-0732">Signal</keyword>
<feature type="chain" id="PRO_5046889521" evidence="2">
    <location>
        <begin position="34"/>
        <end position="82"/>
    </location>
</feature>
<reference evidence="3" key="2">
    <citation type="submission" date="2023-01" db="EMBL/GenBank/DDBJ databases">
        <title>Draft genome sequence of Maritalea porphyrae strain NBRC 107169.</title>
        <authorList>
            <person name="Sun Q."/>
            <person name="Mori K."/>
        </authorList>
    </citation>
    <scope>NUCLEOTIDE SEQUENCE</scope>
    <source>
        <strain evidence="3">NBRC 107169</strain>
    </source>
</reference>
<keyword evidence="1" id="KW-0812">Transmembrane</keyword>
<dbReference type="RefSeq" id="WP_284361398.1">
    <property type="nucleotide sequence ID" value="NZ_BSNI01000001.1"/>
</dbReference>
<keyword evidence="1" id="KW-0472">Membrane</keyword>
<dbReference type="Proteomes" id="UP001161405">
    <property type="component" value="Unassembled WGS sequence"/>
</dbReference>